<reference evidence="2 3" key="1">
    <citation type="submission" date="2021-04" db="EMBL/GenBank/DDBJ databases">
        <title>Genome analysis of Polyangium sp.</title>
        <authorList>
            <person name="Li Y."/>
            <person name="Wang J."/>
        </authorList>
    </citation>
    <scope>NUCLEOTIDE SEQUENCE [LARGE SCALE GENOMIC DNA]</scope>
    <source>
        <strain evidence="2 3">SDU14</strain>
    </source>
</reference>
<protein>
    <submittedName>
        <fullName evidence="2">PQQ-binding-like beta-propeller repeat protein</fullName>
    </submittedName>
</protein>
<evidence type="ECO:0000313" key="3">
    <source>
        <dbReference type="Proteomes" id="UP001151081"/>
    </source>
</evidence>
<dbReference type="EMBL" id="JAGTJJ010000100">
    <property type="protein sequence ID" value="MDC3989214.1"/>
    <property type="molecule type" value="Genomic_DNA"/>
</dbReference>
<dbReference type="RefSeq" id="WP_272424521.1">
    <property type="nucleotide sequence ID" value="NZ_JAGTJJ010000100.1"/>
</dbReference>
<gene>
    <name evidence="2" type="ORF">KEG57_52605</name>
</gene>
<sequence length="527" mass="56359">MLLPEDAARYRAEALAALRAGRMSPECSIEGLAVKLSDLVRIRKLIAAVGSERLVLRYLAMDAAFWTKAQQLWGGILYESSTAARYLFLDETIDVQEEVEQIRKNGPTTTGLLEPGPAVVWNEEAREVWAIGLAFRGAEPPVLRAVAFERRAVVWESDALGVDLPEWRSDYAARGERLYVAVRDKKLAALDLGTGKVLFRIEVPENISYTERGERDVHDIHLPGGGGVVVIKTQYPQSIRAFDRVAGEPRWHFDPGYNQTVTAEVPGIGVLVTGADQTGKFAAVLDGRSGEILTVQGSRAGRYNGLATGAGVCGRRLVCAGARAGRGVGSLQVLVADAGTGELLAPIVEANVRPFGEPVFVGDRAFFIDAFERSIVAVRIPTGAGASPLEVRETTSCANGVRIQQILAASDSVVALLATEGLGAQLGIAVFDATSLALRGESGFLGGSSDPRERALVVSGGLAVLATRNHENGPYTLSAYDVQRGTRWAYAIDGGRAHAFAGPRIVVWKQTETLLLRAEDGMSIASL</sequence>
<organism evidence="2 3">
    <name type="scientific">Polyangium jinanense</name>
    <dbReference type="NCBI Taxonomy" id="2829994"/>
    <lineage>
        <taxon>Bacteria</taxon>
        <taxon>Pseudomonadati</taxon>
        <taxon>Myxococcota</taxon>
        <taxon>Polyangia</taxon>
        <taxon>Polyangiales</taxon>
        <taxon>Polyangiaceae</taxon>
        <taxon>Polyangium</taxon>
    </lineage>
</organism>
<accession>A0A9X3XEM6</accession>
<dbReference type="Pfam" id="PF13360">
    <property type="entry name" value="PQQ_2"/>
    <property type="match status" value="1"/>
</dbReference>
<feature type="domain" description="Pyrrolo-quinoline quinone repeat" evidence="1">
    <location>
        <begin position="144"/>
        <end position="383"/>
    </location>
</feature>
<proteinExistence type="predicted"/>
<evidence type="ECO:0000313" key="2">
    <source>
        <dbReference type="EMBL" id="MDC3989214.1"/>
    </source>
</evidence>
<evidence type="ECO:0000259" key="1">
    <source>
        <dbReference type="Pfam" id="PF13360"/>
    </source>
</evidence>
<dbReference type="Gene3D" id="2.130.10.10">
    <property type="entry name" value="YVTN repeat-like/Quinoprotein amine dehydrogenase"/>
    <property type="match status" value="1"/>
</dbReference>
<dbReference type="InterPro" id="IPR015943">
    <property type="entry name" value="WD40/YVTN_repeat-like_dom_sf"/>
</dbReference>
<dbReference type="InterPro" id="IPR002372">
    <property type="entry name" value="PQQ_rpt_dom"/>
</dbReference>
<dbReference type="SUPFAM" id="SSF50998">
    <property type="entry name" value="Quinoprotein alcohol dehydrogenase-like"/>
    <property type="match status" value="1"/>
</dbReference>
<keyword evidence="3" id="KW-1185">Reference proteome</keyword>
<dbReference type="InterPro" id="IPR011047">
    <property type="entry name" value="Quinoprotein_ADH-like_sf"/>
</dbReference>
<dbReference type="Proteomes" id="UP001151081">
    <property type="component" value="Unassembled WGS sequence"/>
</dbReference>
<comment type="caution">
    <text evidence="2">The sequence shown here is derived from an EMBL/GenBank/DDBJ whole genome shotgun (WGS) entry which is preliminary data.</text>
</comment>
<dbReference type="AlphaFoldDB" id="A0A9X3XEM6"/>
<name>A0A9X3XEM6_9BACT</name>